<evidence type="ECO:0000313" key="9">
    <source>
        <dbReference type="EMBL" id="HIQ69662.1"/>
    </source>
</evidence>
<feature type="transmembrane region" description="Helical" evidence="8">
    <location>
        <begin position="351"/>
        <end position="384"/>
    </location>
</feature>
<dbReference type="GO" id="GO:0055085">
    <property type="term" value="P:transmembrane transport"/>
    <property type="evidence" value="ECO:0007669"/>
    <property type="project" value="TreeGrafter"/>
</dbReference>
<accession>A0A9D0Z5N4</accession>
<evidence type="ECO:0000256" key="2">
    <source>
        <dbReference type="ARBA" id="ARBA00009773"/>
    </source>
</evidence>
<reference evidence="9" key="1">
    <citation type="submission" date="2020-10" db="EMBL/GenBank/DDBJ databases">
        <authorList>
            <person name="Gilroy R."/>
        </authorList>
    </citation>
    <scope>NUCLEOTIDE SEQUENCE</scope>
    <source>
        <strain evidence="9">ChiSjej2B20-13462</strain>
    </source>
</reference>
<evidence type="ECO:0000256" key="4">
    <source>
        <dbReference type="ARBA" id="ARBA00022475"/>
    </source>
</evidence>
<evidence type="ECO:0000313" key="10">
    <source>
        <dbReference type="Proteomes" id="UP000886874"/>
    </source>
</evidence>
<dbReference type="AlphaFoldDB" id="A0A9D0Z5N4"/>
<dbReference type="Pfam" id="PF01594">
    <property type="entry name" value="AI-2E_transport"/>
    <property type="match status" value="1"/>
</dbReference>
<dbReference type="Proteomes" id="UP000886874">
    <property type="component" value="Unassembled WGS sequence"/>
</dbReference>
<name>A0A9D0Z5N4_9FIRM</name>
<evidence type="ECO:0000256" key="8">
    <source>
        <dbReference type="SAM" id="Phobius"/>
    </source>
</evidence>
<evidence type="ECO:0000256" key="3">
    <source>
        <dbReference type="ARBA" id="ARBA00022448"/>
    </source>
</evidence>
<evidence type="ECO:0000256" key="6">
    <source>
        <dbReference type="ARBA" id="ARBA00022989"/>
    </source>
</evidence>
<feature type="transmembrane region" description="Helical" evidence="8">
    <location>
        <begin position="256"/>
        <end position="279"/>
    </location>
</feature>
<proteinExistence type="inferred from homology"/>
<feature type="transmembrane region" description="Helical" evidence="8">
    <location>
        <begin position="101"/>
        <end position="122"/>
    </location>
</feature>
<feature type="transmembrane region" description="Helical" evidence="8">
    <location>
        <begin position="321"/>
        <end position="339"/>
    </location>
</feature>
<keyword evidence="5 8" id="KW-0812">Transmembrane</keyword>
<keyword evidence="6 8" id="KW-1133">Transmembrane helix</keyword>
<keyword evidence="7 8" id="KW-0472">Membrane</keyword>
<comment type="subcellular location">
    <subcellularLocation>
        <location evidence="1">Cell membrane</location>
        <topology evidence="1">Multi-pass membrane protein</topology>
    </subcellularLocation>
</comment>
<dbReference type="PANTHER" id="PTHR21716:SF53">
    <property type="entry name" value="PERMEASE PERM-RELATED"/>
    <property type="match status" value="1"/>
</dbReference>
<protein>
    <submittedName>
        <fullName evidence="9">AI-2E family transporter</fullName>
    </submittedName>
</protein>
<gene>
    <name evidence="9" type="ORF">IAA67_04965</name>
</gene>
<dbReference type="EMBL" id="DVFN01000071">
    <property type="protein sequence ID" value="HIQ69662.1"/>
    <property type="molecule type" value="Genomic_DNA"/>
</dbReference>
<feature type="transmembrane region" description="Helical" evidence="8">
    <location>
        <begin position="48"/>
        <end position="69"/>
    </location>
</feature>
<feature type="transmembrane region" description="Helical" evidence="8">
    <location>
        <begin position="285"/>
        <end position="314"/>
    </location>
</feature>
<keyword evidence="3" id="KW-0813">Transport</keyword>
<comment type="similarity">
    <text evidence="2">Belongs to the autoinducer-2 exporter (AI-2E) (TC 2.A.86) family.</text>
</comment>
<reference evidence="9" key="2">
    <citation type="journal article" date="2021" name="PeerJ">
        <title>Extensive microbial diversity within the chicken gut microbiome revealed by metagenomics and culture.</title>
        <authorList>
            <person name="Gilroy R."/>
            <person name="Ravi A."/>
            <person name="Getino M."/>
            <person name="Pursley I."/>
            <person name="Horton D.L."/>
            <person name="Alikhan N.F."/>
            <person name="Baker D."/>
            <person name="Gharbi K."/>
            <person name="Hall N."/>
            <person name="Watson M."/>
            <person name="Adriaenssens E.M."/>
            <person name="Foster-Nyarko E."/>
            <person name="Jarju S."/>
            <person name="Secka A."/>
            <person name="Antonio M."/>
            <person name="Oren A."/>
            <person name="Chaudhuri R.R."/>
            <person name="La Ragione R."/>
            <person name="Hildebrand F."/>
            <person name="Pallen M.J."/>
        </authorList>
    </citation>
    <scope>NUCLEOTIDE SEQUENCE</scope>
    <source>
        <strain evidence="9">ChiSjej2B20-13462</strain>
    </source>
</reference>
<comment type="caution">
    <text evidence="9">The sequence shown here is derived from an EMBL/GenBank/DDBJ whole genome shotgun (WGS) entry which is preliminary data.</text>
</comment>
<dbReference type="InterPro" id="IPR002549">
    <property type="entry name" value="AI-2E-like"/>
</dbReference>
<dbReference type="PANTHER" id="PTHR21716">
    <property type="entry name" value="TRANSMEMBRANE PROTEIN"/>
    <property type="match status" value="1"/>
</dbReference>
<evidence type="ECO:0000256" key="5">
    <source>
        <dbReference type="ARBA" id="ARBA00022692"/>
    </source>
</evidence>
<organism evidence="9 10">
    <name type="scientific">Candidatus Avoscillospira stercorigallinarum</name>
    <dbReference type="NCBI Taxonomy" id="2840708"/>
    <lineage>
        <taxon>Bacteria</taxon>
        <taxon>Bacillati</taxon>
        <taxon>Bacillota</taxon>
        <taxon>Clostridia</taxon>
        <taxon>Eubacteriales</taxon>
        <taxon>Oscillospiraceae</taxon>
        <taxon>Oscillospiraceae incertae sedis</taxon>
        <taxon>Candidatus Avoscillospira</taxon>
    </lineage>
</organism>
<dbReference type="GO" id="GO:0005886">
    <property type="term" value="C:plasma membrane"/>
    <property type="evidence" value="ECO:0007669"/>
    <property type="project" value="UniProtKB-SubCell"/>
</dbReference>
<evidence type="ECO:0000256" key="1">
    <source>
        <dbReference type="ARBA" id="ARBA00004651"/>
    </source>
</evidence>
<feature type="transmembrane region" description="Helical" evidence="8">
    <location>
        <begin position="21"/>
        <end position="42"/>
    </location>
</feature>
<sequence length="421" mass="45766">MRRNRRSSKLNFLRNNFYGRLGRMILAVVAVSILMLAAVFYLPQIQSAVGAFFGALRPILTGMVVAYLLTPIAKRLEAWLFKGFSKSKRLAAKAEKLSRGLAVVGALLFLLLLVAGFFAMLLPQLFTSLMNLANAIPGYFRDAETTLLKWLEDDPQLRTFVETQLTKVYQGLTGMLNPETLNKVWDMLSGLTSSVLSVVGVFVDFLLGLVASVYILWSRPKFLAQAKKLVAALCRPALADRLFDVARRAHKTFSGYIVGTLTDALIVGVITYVASLLLGFPYAPIIATVVGCTNIIPILGPFLGAVPSAILILLVDPWKCLYFIAFIIILQQVDGNIIAPRIISGNTGLSGFWVLTAISVAGSLFGLAGLVICVPVTAVAYALFSEWISGRLAKKGMPTDTAAYGAIREMADLEPPQKENP</sequence>
<feature type="transmembrane region" description="Helical" evidence="8">
    <location>
        <begin position="195"/>
        <end position="217"/>
    </location>
</feature>
<keyword evidence="4" id="KW-1003">Cell membrane</keyword>
<evidence type="ECO:0000256" key="7">
    <source>
        <dbReference type="ARBA" id="ARBA00023136"/>
    </source>
</evidence>